<keyword evidence="9" id="KW-1185">Reference proteome</keyword>
<dbReference type="NCBIfam" id="TIGR02937">
    <property type="entry name" value="sigma70-ECF"/>
    <property type="match status" value="1"/>
</dbReference>
<dbReference type="InterPro" id="IPR013249">
    <property type="entry name" value="RNA_pol_sigma70_r4_t2"/>
</dbReference>
<dbReference type="eggNOG" id="COG1595">
    <property type="taxonomic scope" value="Bacteria"/>
</dbReference>
<gene>
    <name evidence="8" type="ordered locus">TEPIRE1_0829</name>
</gene>
<dbReference type="Gene3D" id="1.10.1740.10">
    <property type="match status" value="1"/>
</dbReference>
<dbReference type="PANTHER" id="PTHR43133:SF8">
    <property type="entry name" value="RNA POLYMERASE SIGMA FACTOR HI_1459-RELATED"/>
    <property type="match status" value="1"/>
</dbReference>
<reference evidence="9" key="1">
    <citation type="journal article" date="2013" name="Genome Announc.">
        <title>First genome sequence of a syntrophic acetate-oxidizing bacterium, Tepidanaerobacter acetatoxydans strain Re1.</title>
        <authorList>
            <person name="Manzoor S."/>
            <person name="Bongcam-Rudloff E."/>
            <person name="Schnurer A."/>
            <person name="Muller B."/>
        </authorList>
    </citation>
    <scope>NUCLEOTIDE SEQUENCE [LARGE SCALE GENOMIC DNA]</scope>
    <source>
        <strain evidence="9">Re1</strain>
    </source>
</reference>
<dbReference type="GO" id="GO:0003677">
    <property type="term" value="F:DNA binding"/>
    <property type="evidence" value="ECO:0007669"/>
    <property type="project" value="UniProtKB-KW"/>
</dbReference>
<keyword evidence="3" id="KW-0731">Sigma factor</keyword>
<evidence type="ECO:0000313" key="8">
    <source>
        <dbReference type="EMBL" id="CDI40492.1"/>
    </source>
</evidence>
<evidence type="ECO:0000256" key="2">
    <source>
        <dbReference type="ARBA" id="ARBA00023015"/>
    </source>
</evidence>
<keyword evidence="2" id="KW-0805">Transcription regulation</keyword>
<evidence type="ECO:0000256" key="4">
    <source>
        <dbReference type="ARBA" id="ARBA00023125"/>
    </source>
</evidence>
<dbReference type="AlphaFoldDB" id="F4LWP8"/>
<dbReference type="Pfam" id="PF04542">
    <property type="entry name" value="Sigma70_r2"/>
    <property type="match status" value="1"/>
</dbReference>
<dbReference type="InterPro" id="IPR013324">
    <property type="entry name" value="RNA_pol_sigma_r3/r4-like"/>
</dbReference>
<dbReference type="EMBL" id="HF563609">
    <property type="protein sequence ID" value="CDI40492.1"/>
    <property type="molecule type" value="Genomic_DNA"/>
</dbReference>
<dbReference type="InterPro" id="IPR014284">
    <property type="entry name" value="RNA_pol_sigma-70_dom"/>
</dbReference>
<dbReference type="HOGENOM" id="CLU_047691_9_7_9"/>
<feature type="domain" description="RNA polymerase sigma-70 region 2" evidence="6">
    <location>
        <begin position="42"/>
        <end position="89"/>
    </location>
</feature>
<dbReference type="KEGG" id="tep:TepRe1_0765"/>
<accession>F4LWP8</accession>
<keyword evidence="4" id="KW-0238">DNA-binding</keyword>
<feature type="domain" description="RNA polymerase sigma factor 70 region 4 type 2" evidence="7">
    <location>
        <begin position="122"/>
        <end position="173"/>
    </location>
</feature>
<organism evidence="8 9">
    <name type="scientific">Tepidanaerobacter acetatoxydans (strain DSM 21804 / JCM 16047 / Re1)</name>
    <dbReference type="NCBI Taxonomy" id="1209989"/>
    <lineage>
        <taxon>Bacteria</taxon>
        <taxon>Bacillati</taxon>
        <taxon>Bacillota</taxon>
        <taxon>Clostridia</taxon>
        <taxon>Thermosediminibacterales</taxon>
        <taxon>Tepidanaerobacteraceae</taxon>
        <taxon>Tepidanaerobacter</taxon>
    </lineage>
</organism>
<dbReference type="Gene3D" id="1.10.10.10">
    <property type="entry name" value="Winged helix-like DNA-binding domain superfamily/Winged helix DNA-binding domain"/>
    <property type="match status" value="1"/>
</dbReference>
<comment type="similarity">
    <text evidence="1">Belongs to the sigma-70 factor family. ECF subfamily.</text>
</comment>
<dbReference type="SUPFAM" id="SSF88659">
    <property type="entry name" value="Sigma3 and sigma4 domains of RNA polymerase sigma factors"/>
    <property type="match status" value="1"/>
</dbReference>
<dbReference type="GO" id="GO:0016987">
    <property type="term" value="F:sigma factor activity"/>
    <property type="evidence" value="ECO:0007669"/>
    <property type="project" value="UniProtKB-KW"/>
</dbReference>
<evidence type="ECO:0000259" key="7">
    <source>
        <dbReference type="Pfam" id="PF08281"/>
    </source>
</evidence>
<dbReference type="PANTHER" id="PTHR43133">
    <property type="entry name" value="RNA POLYMERASE ECF-TYPE SIGMA FACTO"/>
    <property type="match status" value="1"/>
</dbReference>
<dbReference type="SUPFAM" id="SSF88946">
    <property type="entry name" value="Sigma2 domain of RNA polymerase sigma factors"/>
    <property type="match status" value="1"/>
</dbReference>
<protein>
    <submittedName>
        <fullName evidence="8">RNA polymerase, sigma-24 subunit, ECF subfamily</fullName>
    </submittedName>
</protein>
<dbReference type="InterPro" id="IPR013325">
    <property type="entry name" value="RNA_pol_sigma_r2"/>
</dbReference>
<dbReference type="KEGG" id="tae:TepiRe1_0829"/>
<evidence type="ECO:0000256" key="5">
    <source>
        <dbReference type="ARBA" id="ARBA00023163"/>
    </source>
</evidence>
<dbReference type="InterPro" id="IPR039425">
    <property type="entry name" value="RNA_pol_sigma-70-like"/>
</dbReference>
<evidence type="ECO:0000313" key="9">
    <source>
        <dbReference type="Proteomes" id="UP000010802"/>
    </source>
</evidence>
<evidence type="ECO:0000256" key="1">
    <source>
        <dbReference type="ARBA" id="ARBA00010641"/>
    </source>
</evidence>
<proteinExistence type="inferred from homology"/>
<name>F4LWP8_TEPAE</name>
<dbReference type="InterPro" id="IPR007627">
    <property type="entry name" value="RNA_pol_sigma70_r2"/>
</dbReference>
<dbReference type="Pfam" id="PF08281">
    <property type="entry name" value="Sigma70_r4_2"/>
    <property type="match status" value="1"/>
</dbReference>
<evidence type="ECO:0000256" key="3">
    <source>
        <dbReference type="ARBA" id="ARBA00023082"/>
    </source>
</evidence>
<dbReference type="RefSeq" id="WP_013777873.1">
    <property type="nucleotide sequence ID" value="NC_015519.1"/>
</dbReference>
<dbReference type="InterPro" id="IPR036388">
    <property type="entry name" value="WH-like_DNA-bd_sf"/>
</dbReference>
<sequence>MKITEENFIEQLKKGNEKALEYVIDNYAWILKTVIKKHLYHLPNYYEECMNDCLLGIWENIRYYDPKKSSFKNWVGGIAKYKSLNYVRKYLRDLENENMENVTIPAEDNTLKKVLSNEISEETEKMLKSLSKEDREIFVKLYFEDKSIDEISNDIKLSKSVIYNKLSRGKKRIREAFSIKGGSGNEGL</sequence>
<dbReference type="OrthoDB" id="2678696at2"/>
<evidence type="ECO:0000259" key="6">
    <source>
        <dbReference type="Pfam" id="PF04542"/>
    </source>
</evidence>
<keyword evidence="5" id="KW-0804">Transcription</keyword>
<dbReference type="GO" id="GO:0006352">
    <property type="term" value="P:DNA-templated transcription initiation"/>
    <property type="evidence" value="ECO:0007669"/>
    <property type="project" value="InterPro"/>
</dbReference>
<dbReference type="STRING" id="1209989.TepRe1_0765"/>
<dbReference type="Proteomes" id="UP000010802">
    <property type="component" value="Chromosome"/>
</dbReference>